<gene>
    <name evidence="2" type="ORF">H9810_11715</name>
</gene>
<feature type="transmembrane region" description="Helical" evidence="1">
    <location>
        <begin position="229"/>
        <end position="254"/>
    </location>
</feature>
<feature type="transmembrane region" description="Helical" evidence="1">
    <location>
        <begin position="373"/>
        <end position="395"/>
    </location>
</feature>
<keyword evidence="1" id="KW-0472">Membrane</keyword>
<dbReference type="EMBL" id="DXBO01000174">
    <property type="protein sequence ID" value="HIZ49372.1"/>
    <property type="molecule type" value="Genomic_DNA"/>
</dbReference>
<comment type="caution">
    <text evidence="2">The sequence shown here is derived from an EMBL/GenBank/DDBJ whole genome shotgun (WGS) entry which is preliminary data.</text>
</comment>
<dbReference type="AlphaFoldDB" id="A0A9D2JHF6"/>
<organism evidence="2 3">
    <name type="scientific">Candidatus Gemmiger excrementavium</name>
    <dbReference type="NCBI Taxonomy" id="2838608"/>
    <lineage>
        <taxon>Bacteria</taxon>
        <taxon>Bacillati</taxon>
        <taxon>Bacillota</taxon>
        <taxon>Clostridia</taxon>
        <taxon>Eubacteriales</taxon>
        <taxon>Gemmiger</taxon>
    </lineage>
</organism>
<name>A0A9D2JHF6_9FIRM</name>
<keyword evidence="1" id="KW-1133">Transmembrane helix</keyword>
<feature type="transmembrane region" description="Helical" evidence="1">
    <location>
        <begin position="190"/>
        <end position="208"/>
    </location>
</feature>
<keyword evidence="1" id="KW-0812">Transmembrane</keyword>
<protein>
    <submittedName>
        <fullName evidence="2">Uncharacterized protein</fullName>
    </submittedName>
</protein>
<accession>A0A9D2JHF6</accession>
<evidence type="ECO:0000313" key="2">
    <source>
        <dbReference type="EMBL" id="HIZ49372.1"/>
    </source>
</evidence>
<reference evidence="2" key="1">
    <citation type="journal article" date="2021" name="PeerJ">
        <title>Extensive microbial diversity within the chicken gut microbiome revealed by metagenomics and culture.</title>
        <authorList>
            <person name="Gilroy R."/>
            <person name="Ravi A."/>
            <person name="Getino M."/>
            <person name="Pursley I."/>
            <person name="Horton D.L."/>
            <person name="Alikhan N.F."/>
            <person name="Baker D."/>
            <person name="Gharbi K."/>
            <person name="Hall N."/>
            <person name="Watson M."/>
            <person name="Adriaenssens E.M."/>
            <person name="Foster-Nyarko E."/>
            <person name="Jarju S."/>
            <person name="Secka A."/>
            <person name="Antonio M."/>
            <person name="Oren A."/>
            <person name="Chaudhuri R.R."/>
            <person name="La Ragione R."/>
            <person name="Hildebrand F."/>
            <person name="Pallen M.J."/>
        </authorList>
    </citation>
    <scope>NUCLEOTIDE SEQUENCE</scope>
    <source>
        <strain evidence="2">3436</strain>
    </source>
</reference>
<feature type="transmembrane region" description="Helical" evidence="1">
    <location>
        <begin position="286"/>
        <end position="307"/>
    </location>
</feature>
<dbReference type="Proteomes" id="UP000824031">
    <property type="component" value="Unassembled WGS sequence"/>
</dbReference>
<evidence type="ECO:0000256" key="1">
    <source>
        <dbReference type="SAM" id="Phobius"/>
    </source>
</evidence>
<sequence>MNLVWWELKKLLRRRMTKVLLAAGLVLAVVPPLSLGFANLGFGVEVTSPTWEARARSVQATRDAGAWHGPLTAEALAAAQADCRATLAAGEAAHAPETFVQGDMLYFAATVFTDAGLITWENWPARMTALDGDTLGSLYQQWDALTARRIEAAPAAWQGTLQAMKDRVTVPFTYDWVDGHIDEIAQLSDILFLLGLLVCAAVAPLFCAEVQTRVYTVSHCARHGRARLAAAKLGAAMLFACGAFLGLSGVFVGIQVLMFGARGLSASIQIAEYSCLLPVTLGQAEGLLVLGGLVSCLAAVALTAALSARFESTFPVLLCLFGALVFLRAVVLSGVLGPALAPLVQTLPFLTLFTELTGNVMMELPGERAMPVFLYRMAVQPVYLLVFLPLAWRWYVGRQVG</sequence>
<evidence type="ECO:0000313" key="3">
    <source>
        <dbReference type="Proteomes" id="UP000824031"/>
    </source>
</evidence>
<reference evidence="2" key="2">
    <citation type="submission" date="2021-04" db="EMBL/GenBank/DDBJ databases">
        <authorList>
            <person name="Gilroy R."/>
        </authorList>
    </citation>
    <scope>NUCLEOTIDE SEQUENCE</scope>
    <source>
        <strain evidence="2">3436</strain>
    </source>
</reference>
<feature type="transmembrane region" description="Helical" evidence="1">
    <location>
        <begin position="314"/>
        <end position="336"/>
    </location>
</feature>
<proteinExistence type="predicted"/>